<dbReference type="EMBL" id="VJVZ01000004">
    <property type="protein sequence ID" value="TRW25225.1"/>
    <property type="molecule type" value="Genomic_DNA"/>
</dbReference>
<sequence length="127" mass="14766">MKRIRKITDNNKGFVTFCFVIFFFMAGFAKSFAAKMPTHFKKEVALKDTSKQTLTQFVAEESDFSILDQLKDTDTNDIEFAFFGTHSASKVIVPETTERKFREFVQYKNADTSALYDLYCNWKIHLS</sequence>
<gene>
    <name evidence="1" type="ORF">FMM05_07930</name>
</gene>
<dbReference type="AlphaFoldDB" id="A0A552V416"/>
<dbReference type="RefSeq" id="WP_143372807.1">
    <property type="nucleotide sequence ID" value="NZ_VJVZ01000004.1"/>
</dbReference>
<reference evidence="1 2" key="1">
    <citation type="submission" date="2019-07" db="EMBL/GenBank/DDBJ databases">
        <title>Flavobacterium sp. nov., isolated from glacier ice.</title>
        <authorList>
            <person name="Liu Q."/>
            <person name="Xin Y.-H."/>
        </authorList>
    </citation>
    <scope>NUCLEOTIDE SEQUENCE [LARGE SCALE GENOMIC DNA]</scope>
    <source>
        <strain evidence="1 2">ZT4R6</strain>
    </source>
</reference>
<dbReference type="OrthoDB" id="1377072at2"/>
<evidence type="ECO:0000313" key="2">
    <source>
        <dbReference type="Proteomes" id="UP000320643"/>
    </source>
</evidence>
<evidence type="ECO:0000313" key="1">
    <source>
        <dbReference type="EMBL" id="TRW25225.1"/>
    </source>
</evidence>
<name>A0A552V416_9FLAO</name>
<proteinExistence type="predicted"/>
<organism evidence="1 2">
    <name type="scientific">Flavobacterium zepuense</name>
    <dbReference type="NCBI Taxonomy" id="2593302"/>
    <lineage>
        <taxon>Bacteria</taxon>
        <taxon>Pseudomonadati</taxon>
        <taxon>Bacteroidota</taxon>
        <taxon>Flavobacteriia</taxon>
        <taxon>Flavobacteriales</taxon>
        <taxon>Flavobacteriaceae</taxon>
        <taxon>Flavobacterium</taxon>
    </lineage>
</organism>
<dbReference type="Proteomes" id="UP000320643">
    <property type="component" value="Unassembled WGS sequence"/>
</dbReference>
<accession>A0A552V416</accession>
<keyword evidence="2" id="KW-1185">Reference proteome</keyword>
<protein>
    <submittedName>
        <fullName evidence="1">Uncharacterized protein</fullName>
    </submittedName>
</protein>
<comment type="caution">
    <text evidence="1">The sequence shown here is derived from an EMBL/GenBank/DDBJ whole genome shotgun (WGS) entry which is preliminary data.</text>
</comment>